<comment type="caution">
    <text evidence="1">The sequence shown here is derived from an EMBL/GenBank/DDBJ whole genome shotgun (WGS) entry which is preliminary data.</text>
</comment>
<name>A0ACC0PTX1_RHOML</name>
<reference evidence="1" key="1">
    <citation type="submission" date="2022-02" db="EMBL/GenBank/DDBJ databases">
        <title>Plant Genome Project.</title>
        <authorList>
            <person name="Zhang R.-G."/>
        </authorList>
    </citation>
    <scope>NUCLEOTIDE SEQUENCE</scope>
    <source>
        <strain evidence="1">AT1</strain>
    </source>
</reference>
<dbReference type="Proteomes" id="UP001062846">
    <property type="component" value="Chromosome 2"/>
</dbReference>
<gene>
    <name evidence="1" type="ORF">RHMOL_Rhmol02G0171400</name>
</gene>
<sequence>MVRADEKPPETPVPPPTSIAPAPAEKAEEDDSYEQRQQRRARADAGECSVADWRPGGGRLGFGEVEGHGVMNLVEVFGSDERKREERGVFGLRICGILNSVF</sequence>
<evidence type="ECO:0000313" key="2">
    <source>
        <dbReference type="Proteomes" id="UP001062846"/>
    </source>
</evidence>
<keyword evidence="2" id="KW-1185">Reference proteome</keyword>
<dbReference type="EMBL" id="CM046389">
    <property type="protein sequence ID" value="KAI8568107.1"/>
    <property type="molecule type" value="Genomic_DNA"/>
</dbReference>
<evidence type="ECO:0000313" key="1">
    <source>
        <dbReference type="EMBL" id="KAI8568107.1"/>
    </source>
</evidence>
<organism evidence="1 2">
    <name type="scientific">Rhododendron molle</name>
    <name type="common">Chinese azalea</name>
    <name type="synonym">Azalea mollis</name>
    <dbReference type="NCBI Taxonomy" id="49168"/>
    <lineage>
        <taxon>Eukaryota</taxon>
        <taxon>Viridiplantae</taxon>
        <taxon>Streptophyta</taxon>
        <taxon>Embryophyta</taxon>
        <taxon>Tracheophyta</taxon>
        <taxon>Spermatophyta</taxon>
        <taxon>Magnoliopsida</taxon>
        <taxon>eudicotyledons</taxon>
        <taxon>Gunneridae</taxon>
        <taxon>Pentapetalae</taxon>
        <taxon>asterids</taxon>
        <taxon>Ericales</taxon>
        <taxon>Ericaceae</taxon>
        <taxon>Ericoideae</taxon>
        <taxon>Rhodoreae</taxon>
        <taxon>Rhododendron</taxon>
    </lineage>
</organism>
<accession>A0ACC0PTX1</accession>
<proteinExistence type="predicted"/>
<protein>
    <submittedName>
        <fullName evidence="1">Uncharacterized protein</fullName>
    </submittedName>
</protein>